<accession>A0A2S9IKF8</accession>
<gene>
    <name evidence="1" type="ORF">C5748_23790</name>
</gene>
<comment type="caution">
    <text evidence="1">The sequence shown here is derived from an EMBL/GenBank/DDBJ whole genome shotgun (WGS) entry which is preliminary data.</text>
</comment>
<proteinExistence type="predicted"/>
<sequence length="71" mass="7988">MPQSSRKLSVGIFHAHPAKMVFRQVGRGPALGNGGHLRRASSWALRSSRILILYESGRLIDPNKEEKFFAR</sequence>
<protein>
    <submittedName>
        <fullName evidence="1">Uncharacterized protein</fullName>
    </submittedName>
</protein>
<dbReference type="AlphaFoldDB" id="A0A2S9IKF8"/>
<keyword evidence="2" id="KW-1185">Reference proteome</keyword>
<reference evidence="1 2" key="1">
    <citation type="submission" date="2018-02" db="EMBL/GenBank/DDBJ databases">
        <title>The draft genome of Phyllobacterium sp. 1N-3.</title>
        <authorList>
            <person name="Liu L."/>
            <person name="Li L."/>
            <person name="Zhang X."/>
            <person name="Wang T."/>
            <person name="Liang L."/>
        </authorList>
    </citation>
    <scope>NUCLEOTIDE SEQUENCE [LARGE SCALE GENOMIC DNA]</scope>
    <source>
        <strain evidence="1 2">1N-3</strain>
    </source>
</reference>
<evidence type="ECO:0000313" key="1">
    <source>
        <dbReference type="EMBL" id="PRD41007.1"/>
    </source>
</evidence>
<evidence type="ECO:0000313" key="2">
    <source>
        <dbReference type="Proteomes" id="UP000239434"/>
    </source>
</evidence>
<dbReference type="EMBL" id="PVBR01000026">
    <property type="protein sequence ID" value="PRD41007.1"/>
    <property type="molecule type" value="Genomic_DNA"/>
</dbReference>
<dbReference type="Proteomes" id="UP000239434">
    <property type="component" value="Unassembled WGS sequence"/>
</dbReference>
<organism evidence="1 2">
    <name type="scientific">Phyllobacterium phragmitis</name>
    <dbReference type="NCBI Taxonomy" id="2670329"/>
    <lineage>
        <taxon>Bacteria</taxon>
        <taxon>Pseudomonadati</taxon>
        <taxon>Pseudomonadota</taxon>
        <taxon>Alphaproteobacteria</taxon>
        <taxon>Hyphomicrobiales</taxon>
        <taxon>Phyllobacteriaceae</taxon>
        <taxon>Phyllobacterium</taxon>
    </lineage>
</organism>
<name>A0A2S9IKF8_9HYPH</name>